<gene>
    <name evidence="1" type="ORF">Salat_0230600</name>
</gene>
<evidence type="ECO:0000313" key="1">
    <source>
        <dbReference type="EMBL" id="KAK4438960.1"/>
    </source>
</evidence>
<proteinExistence type="predicted"/>
<organism evidence="1 2">
    <name type="scientific">Sesamum alatum</name>
    <dbReference type="NCBI Taxonomy" id="300844"/>
    <lineage>
        <taxon>Eukaryota</taxon>
        <taxon>Viridiplantae</taxon>
        <taxon>Streptophyta</taxon>
        <taxon>Embryophyta</taxon>
        <taxon>Tracheophyta</taxon>
        <taxon>Spermatophyta</taxon>
        <taxon>Magnoliopsida</taxon>
        <taxon>eudicotyledons</taxon>
        <taxon>Gunneridae</taxon>
        <taxon>Pentapetalae</taxon>
        <taxon>asterids</taxon>
        <taxon>lamiids</taxon>
        <taxon>Lamiales</taxon>
        <taxon>Pedaliaceae</taxon>
        <taxon>Sesamum</taxon>
    </lineage>
</organism>
<reference evidence="1" key="2">
    <citation type="journal article" date="2024" name="Plant">
        <title>Genomic evolution and insights into agronomic trait innovations of Sesamum species.</title>
        <authorList>
            <person name="Miao H."/>
            <person name="Wang L."/>
            <person name="Qu L."/>
            <person name="Liu H."/>
            <person name="Sun Y."/>
            <person name="Le M."/>
            <person name="Wang Q."/>
            <person name="Wei S."/>
            <person name="Zheng Y."/>
            <person name="Lin W."/>
            <person name="Duan Y."/>
            <person name="Cao H."/>
            <person name="Xiong S."/>
            <person name="Wang X."/>
            <person name="Wei L."/>
            <person name="Li C."/>
            <person name="Ma Q."/>
            <person name="Ju M."/>
            <person name="Zhao R."/>
            <person name="Li G."/>
            <person name="Mu C."/>
            <person name="Tian Q."/>
            <person name="Mei H."/>
            <person name="Zhang T."/>
            <person name="Gao T."/>
            <person name="Zhang H."/>
        </authorList>
    </citation>
    <scope>NUCLEOTIDE SEQUENCE</scope>
    <source>
        <strain evidence="1">3651</strain>
    </source>
</reference>
<protein>
    <submittedName>
        <fullName evidence="1">Uncharacterized protein</fullName>
    </submittedName>
</protein>
<keyword evidence="2" id="KW-1185">Reference proteome</keyword>
<name>A0AAE1YYB3_9LAMI</name>
<comment type="caution">
    <text evidence="1">The sequence shown here is derived from an EMBL/GenBank/DDBJ whole genome shotgun (WGS) entry which is preliminary data.</text>
</comment>
<dbReference type="EMBL" id="JACGWO010000001">
    <property type="protein sequence ID" value="KAK4438960.1"/>
    <property type="molecule type" value="Genomic_DNA"/>
</dbReference>
<accession>A0AAE1YYB3</accession>
<sequence length="204" mass="23006">MHADCRFGSEVTPLLSGLAFVRSPPLPRIGQVALWDPLLDEFVLWSHASARQLICSDGFIETRGSICLFLSSALRVRHKTWVWPWCPRWRYVSMLGWIGCVLVGAHRDSGSLSLSIASFVVFYCSTVWATGESSDCLLLEKMKKFYAIFLEPKLVCGFEREAMEKVDQFGEVESNWDVRVILPISLSSPPTHNGPFQFCGILFP</sequence>
<dbReference type="Proteomes" id="UP001293254">
    <property type="component" value="Unassembled WGS sequence"/>
</dbReference>
<reference evidence="1" key="1">
    <citation type="submission" date="2020-06" db="EMBL/GenBank/DDBJ databases">
        <authorList>
            <person name="Li T."/>
            <person name="Hu X."/>
            <person name="Zhang T."/>
            <person name="Song X."/>
            <person name="Zhang H."/>
            <person name="Dai N."/>
            <person name="Sheng W."/>
            <person name="Hou X."/>
            <person name="Wei L."/>
        </authorList>
    </citation>
    <scope>NUCLEOTIDE SEQUENCE</scope>
    <source>
        <strain evidence="1">3651</strain>
        <tissue evidence="1">Leaf</tissue>
    </source>
</reference>
<evidence type="ECO:0000313" key="2">
    <source>
        <dbReference type="Proteomes" id="UP001293254"/>
    </source>
</evidence>
<dbReference type="AlphaFoldDB" id="A0AAE1YYB3"/>